<keyword evidence="1" id="KW-0812">Transmembrane</keyword>
<sequence length="87" mass="10032">MKRLVDFLLGLSLAVWALNLTFLLMWLGGHRLGVGNFTQAFVLTLIGCTLIVYIATDTLIERYRSHKVERELQAHRRTFDQTLRLAD</sequence>
<evidence type="ECO:0000313" key="3">
    <source>
        <dbReference type="Proteomes" id="UP000541810"/>
    </source>
</evidence>
<dbReference type="EMBL" id="JACHGY010000001">
    <property type="protein sequence ID" value="MBB6429197.1"/>
    <property type="molecule type" value="Genomic_DNA"/>
</dbReference>
<proteinExistence type="predicted"/>
<organism evidence="2 3">
    <name type="scientific">Algisphaera agarilytica</name>
    <dbReference type="NCBI Taxonomy" id="1385975"/>
    <lineage>
        <taxon>Bacteria</taxon>
        <taxon>Pseudomonadati</taxon>
        <taxon>Planctomycetota</taxon>
        <taxon>Phycisphaerae</taxon>
        <taxon>Phycisphaerales</taxon>
        <taxon>Phycisphaeraceae</taxon>
        <taxon>Algisphaera</taxon>
    </lineage>
</organism>
<reference evidence="2 3" key="1">
    <citation type="submission" date="2020-08" db="EMBL/GenBank/DDBJ databases">
        <title>Genomic Encyclopedia of Type Strains, Phase IV (KMG-IV): sequencing the most valuable type-strain genomes for metagenomic binning, comparative biology and taxonomic classification.</title>
        <authorList>
            <person name="Goeker M."/>
        </authorList>
    </citation>
    <scope>NUCLEOTIDE SEQUENCE [LARGE SCALE GENOMIC DNA]</scope>
    <source>
        <strain evidence="2 3">DSM 103725</strain>
    </source>
</reference>
<dbReference type="AlphaFoldDB" id="A0A7X0LJT9"/>
<name>A0A7X0LJT9_9BACT</name>
<feature type="transmembrane region" description="Helical" evidence="1">
    <location>
        <begin position="40"/>
        <end position="60"/>
    </location>
</feature>
<keyword evidence="1" id="KW-1133">Transmembrane helix</keyword>
<gene>
    <name evidence="2" type="ORF">HNQ40_001003</name>
</gene>
<comment type="caution">
    <text evidence="2">The sequence shown here is derived from an EMBL/GenBank/DDBJ whole genome shotgun (WGS) entry which is preliminary data.</text>
</comment>
<keyword evidence="3" id="KW-1185">Reference proteome</keyword>
<feature type="transmembrane region" description="Helical" evidence="1">
    <location>
        <begin position="7"/>
        <end position="28"/>
    </location>
</feature>
<evidence type="ECO:0000256" key="1">
    <source>
        <dbReference type="SAM" id="Phobius"/>
    </source>
</evidence>
<protein>
    <submittedName>
        <fullName evidence="2">Uncharacterized protein</fullName>
    </submittedName>
</protein>
<dbReference type="RefSeq" id="WP_184676783.1">
    <property type="nucleotide sequence ID" value="NZ_JACHGY010000001.1"/>
</dbReference>
<dbReference type="Proteomes" id="UP000541810">
    <property type="component" value="Unassembled WGS sequence"/>
</dbReference>
<accession>A0A7X0LJT9</accession>
<evidence type="ECO:0000313" key="2">
    <source>
        <dbReference type="EMBL" id="MBB6429197.1"/>
    </source>
</evidence>
<keyword evidence="1" id="KW-0472">Membrane</keyword>